<dbReference type="EMBL" id="MRCG01000018">
    <property type="protein sequence ID" value="OKH45163.1"/>
    <property type="molecule type" value="Genomic_DNA"/>
</dbReference>
<keyword evidence="1" id="KW-0472">Membrane</keyword>
<name>A0A1U7J0H5_9CYAN</name>
<gene>
    <name evidence="3" type="ORF">NIES30_20520</name>
</gene>
<evidence type="ECO:0000313" key="4">
    <source>
        <dbReference type="Proteomes" id="UP000185557"/>
    </source>
</evidence>
<dbReference type="PANTHER" id="PTHR12277:SF81">
    <property type="entry name" value="PROTEIN ABHD13"/>
    <property type="match status" value="1"/>
</dbReference>
<feature type="transmembrane region" description="Helical" evidence="1">
    <location>
        <begin position="6"/>
        <end position="27"/>
    </location>
</feature>
<accession>A0A1U7J0H5</accession>
<dbReference type="Proteomes" id="UP000185557">
    <property type="component" value="Unassembled WGS sequence"/>
</dbReference>
<dbReference type="InterPro" id="IPR000073">
    <property type="entry name" value="AB_hydrolase_1"/>
</dbReference>
<evidence type="ECO:0000313" key="3">
    <source>
        <dbReference type="EMBL" id="OKH45163.1"/>
    </source>
</evidence>
<dbReference type="InterPro" id="IPR029058">
    <property type="entry name" value="AB_hydrolase_fold"/>
</dbReference>
<dbReference type="PANTHER" id="PTHR12277">
    <property type="entry name" value="ALPHA/BETA HYDROLASE DOMAIN-CONTAINING PROTEIN"/>
    <property type="match status" value="1"/>
</dbReference>
<evidence type="ECO:0000256" key="1">
    <source>
        <dbReference type="SAM" id="Phobius"/>
    </source>
</evidence>
<comment type="caution">
    <text evidence="3">The sequence shown here is derived from an EMBL/GenBank/DDBJ whole genome shotgun (WGS) entry which is preliminary data.</text>
</comment>
<reference evidence="3 4" key="1">
    <citation type="submission" date="2016-11" db="EMBL/GenBank/DDBJ databases">
        <title>Draft Genome Sequences of Nine Cyanobacterial Strains from Diverse Habitats.</title>
        <authorList>
            <person name="Zhu T."/>
            <person name="Hou S."/>
            <person name="Lu X."/>
            <person name="Hess W.R."/>
        </authorList>
    </citation>
    <scope>NUCLEOTIDE SEQUENCE [LARGE SCALE GENOMIC DNA]</scope>
    <source>
        <strain evidence="3 4">NIES-30</strain>
    </source>
</reference>
<dbReference type="STRING" id="549789.NIES30_20520"/>
<sequence>MPIIKLLFGILGIAGVIYVSLCGWLWFAQRRLMYLPCPAMGATPDAFGIVYEDVWIPIDGAGHLHGWWLPANSGNDLTILYLHGNAGNVSSNLGKALQLRSLGASVLTIDYRGYGQSSGPFPTEQRLYADALAAWRFLQVEQGVMPQQLVIYGHSLGGAIGIELASHVPNLAGLVVEASFTSMADMATLSQYNRWFPVRQLLTQRFESIAKVNRLKVPTLYLHGLADASVPAVMSEALYQATAGPKSLWLVPDADHNDLPDWAGDEFDQRLRQFLQDYVLVKY</sequence>
<dbReference type="Gene3D" id="3.40.50.1820">
    <property type="entry name" value="alpha/beta hydrolase"/>
    <property type="match status" value="1"/>
</dbReference>
<dbReference type="SUPFAM" id="SSF53474">
    <property type="entry name" value="alpha/beta-Hydrolases"/>
    <property type="match status" value="1"/>
</dbReference>
<keyword evidence="1" id="KW-1133">Transmembrane helix</keyword>
<organism evidence="3 4">
    <name type="scientific">Phormidium tenue NIES-30</name>
    <dbReference type="NCBI Taxonomy" id="549789"/>
    <lineage>
        <taxon>Bacteria</taxon>
        <taxon>Bacillati</taxon>
        <taxon>Cyanobacteriota</taxon>
        <taxon>Cyanophyceae</taxon>
        <taxon>Oscillatoriophycideae</taxon>
        <taxon>Oscillatoriales</taxon>
        <taxon>Oscillatoriaceae</taxon>
        <taxon>Phormidium</taxon>
    </lineage>
</organism>
<protein>
    <submittedName>
        <fullName evidence="3">Phospholipase</fullName>
    </submittedName>
</protein>
<dbReference type="Pfam" id="PF00561">
    <property type="entry name" value="Abhydrolase_1"/>
    <property type="match status" value="1"/>
</dbReference>
<evidence type="ECO:0000259" key="2">
    <source>
        <dbReference type="Pfam" id="PF00561"/>
    </source>
</evidence>
<dbReference type="RefSeq" id="WP_073610314.1">
    <property type="nucleotide sequence ID" value="NZ_MRCG01000018.1"/>
</dbReference>
<dbReference type="AlphaFoldDB" id="A0A1U7J0H5"/>
<proteinExistence type="predicted"/>
<keyword evidence="4" id="KW-1185">Reference proteome</keyword>
<keyword evidence="1" id="KW-0812">Transmembrane</keyword>
<feature type="domain" description="AB hydrolase-1" evidence="2">
    <location>
        <begin position="79"/>
        <end position="199"/>
    </location>
</feature>